<name>A0A2S8B752_9SPHN</name>
<keyword evidence="4" id="KW-1185">Reference proteome</keyword>
<comment type="caution">
    <text evidence="3">The sequence shown here is derived from an EMBL/GenBank/DDBJ whole genome shotgun (WGS) entry which is preliminary data.</text>
</comment>
<dbReference type="Pfam" id="PF07238">
    <property type="entry name" value="PilZ"/>
    <property type="match status" value="1"/>
</dbReference>
<dbReference type="InterPro" id="IPR009875">
    <property type="entry name" value="PilZ_domain"/>
</dbReference>
<evidence type="ECO:0000313" key="3">
    <source>
        <dbReference type="EMBL" id="PQM28156.1"/>
    </source>
</evidence>
<proteinExistence type="predicted"/>
<evidence type="ECO:0000256" key="1">
    <source>
        <dbReference type="SAM" id="MobiDB-lite"/>
    </source>
</evidence>
<gene>
    <name evidence="3" type="ORF">CVO77_06510</name>
</gene>
<reference evidence="4" key="1">
    <citation type="submission" date="2017-11" db="EMBL/GenBank/DDBJ databases">
        <title>The complete genome sequence of Sphingopyxis pomeranensis sp. nov. strain WS5A3p.</title>
        <authorList>
            <person name="Kaminski M.A."/>
        </authorList>
    </citation>
    <scope>NUCLEOTIDE SEQUENCE [LARGE SCALE GENOMIC DNA]</scope>
    <source>
        <strain evidence="4">WS5A3p</strain>
    </source>
</reference>
<dbReference type="AlphaFoldDB" id="A0A2S8B752"/>
<feature type="region of interest" description="Disordered" evidence="1">
    <location>
        <begin position="1"/>
        <end position="24"/>
    </location>
</feature>
<dbReference type="SUPFAM" id="SSF141371">
    <property type="entry name" value="PilZ domain-like"/>
    <property type="match status" value="1"/>
</dbReference>
<dbReference type="EMBL" id="PHFW01000002">
    <property type="protein sequence ID" value="PQM28156.1"/>
    <property type="molecule type" value="Genomic_DNA"/>
</dbReference>
<evidence type="ECO:0000313" key="4">
    <source>
        <dbReference type="Proteomes" id="UP000238954"/>
    </source>
</evidence>
<feature type="compositionally biased region" description="Polar residues" evidence="1">
    <location>
        <begin position="1"/>
        <end position="15"/>
    </location>
</feature>
<feature type="domain" description="PilZ" evidence="2">
    <location>
        <begin position="17"/>
        <end position="105"/>
    </location>
</feature>
<dbReference type="GO" id="GO:0035438">
    <property type="term" value="F:cyclic-di-GMP binding"/>
    <property type="evidence" value="ECO:0007669"/>
    <property type="project" value="InterPro"/>
</dbReference>
<evidence type="ECO:0000259" key="2">
    <source>
        <dbReference type="Pfam" id="PF07238"/>
    </source>
</evidence>
<accession>A0A2S8B752</accession>
<protein>
    <submittedName>
        <fullName evidence="3">Pilus assembly protein PilZ</fullName>
    </submittedName>
</protein>
<sequence>MGRRTVQTRTNSKPASQARRAERAPVCGRARFREPGFNPFDVELFDLSSTGFRMVTFARPQVGKHIWVNLPGLQQLEAVVRRGDGNNFGCEFVHPLHPSVAKHLQVKLR</sequence>
<organism evidence="3 4">
    <name type="scientific">Sphingopyxis lindanitolerans</name>
    <dbReference type="NCBI Taxonomy" id="2054227"/>
    <lineage>
        <taxon>Bacteria</taxon>
        <taxon>Pseudomonadati</taxon>
        <taxon>Pseudomonadota</taxon>
        <taxon>Alphaproteobacteria</taxon>
        <taxon>Sphingomonadales</taxon>
        <taxon>Sphingomonadaceae</taxon>
        <taxon>Sphingopyxis</taxon>
    </lineage>
</organism>
<dbReference type="Proteomes" id="UP000238954">
    <property type="component" value="Chromosome"/>
</dbReference>